<feature type="region of interest" description="Disordered" evidence="1">
    <location>
        <begin position="218"/>
        <end position="246"/>
    </location>
</feature>
<proteinExistence type="predicted"/>
<evidence type="ECO:0000256" key="1">
    <source>
        <dbReference type="SAM" id="MobiDB-lite"/>
    </source>
</evidence>
<dbReference type="Pfam" id="PF11327">
    <property type="entry name" value="Egh16-like"/>
    <property type="match status" value="1"/>
</dbReference>
<sequence>MYFPLILAGLAAAKIVSGHVAMTRVMAEVDGSAGLESQAIVDGSNPPAEMTDMAEMADTTEMAETPEMNDMTNNTNNEDATSSDNNGAVPDENSIQMSESIDGAPGFPMIAAGGLVTLSLKATADKSGPFTCMIDSMADNLDSLTNMEIVVNSINQDATSDKTEVSLSAQIPADQSCLGNMNDTDNVCTIRCDNIATPTVIGESLPVQLVDAEVIEEAGETAASPPSNGEISGSDTAPPGTMRIVSGKDRLPADRRATRAISGGLGRSILPFDKREIVPMNLPVQKRKFPRSFIA</sequence>
<dbReference type="VEuPathDB" id="FungiDB:BLGHR1_14389"/>
<organism evidence="3 4">
    <name type="scientific">Blumeria hordei</name>
    <name type="common">Barley powdery mildew</name>
    <name type="synonym">Blumeria graminis f. sp. hordei</name>
    <dbReference type="NCBI Taxonomy" id="2867405"/>
    <lineage>
        <taxon>Eukaryota</taxon>
        <taxon>Fungi</taxon>
        <taxon>Dikarya</taxon>
        <taxon>Ascomycota</taxon>
        <taxon>Pezizomycotina</taxon>
        <taxon>Leotiomycetes</taxon>
        <taxon>Erysiphales</taxon>
        <taxon>Erysiphaceae</taxon>
        <taxon>Blumeria</taxon>
    </lineage>
</organism>
<dbReference type="PANTHER" id="PTHR34618">
    <property type="entry name" value="SURFACE PROTEIN MAS1, PUTATIVE-RELATED"/>
    <property type="match status" value="1"/>
</dbReference>
<feature type="region of interest" description="Disordered" evidence="1">
    <location>
        <begin position="67"/>
        <end position="93"/>
    </location>
</feature>
<keyword evidence="2" id="KW-0732">Signal</keyword>
<feature type="chain" id="PRO_5016921694" evidence="2">
    <location>
        <begin position="19"/>
        <end position="295"/>
    </location>
</feature>
<evidence type="ECO:0000256" key="2">
    <source>
        <dbReference type="SAM" id="SignalP"/>
    </source>
</evidence>
<feature type="signal peptide" evidence="2">
    <location>
        <begin position="1"/>
        <end position="18"/>
    </location>
</feature>
<dbReference type="PANTHER" id="PTHR34618:SF4">
    <property type="entry name" value="CAS1"/>
    <property type="match status" value="1"/>
</dbReference>
<accession>A0A383UVI3</accession>
<dbReference type="EMBL" id="UNSH01000051">
    <property type="protein sequence ID" value="SZF03595.1"/>
    <property type="molecule type" value="Genomic_DNA"/>
</dbReference>
<dbReference type="Proteomes" id="UP000275772">
    <property type="component" value="Unassembled WGS sequence"/>
</dbReference>
<feature type="compositionally biased region" description="Polar residues" evidence="1">
    <location>
        <begin position="224"/>
        <end position="235"/>
    </location>
</feature>
<feature type="compositionally biased region" description="Low complexity" evidence="1">
    <location>
        <begin position="68"/>
        <end position="79"/>
    </location>
</feature>
<gene>
    <name evidence="3" type="ORF">BLGHR1_14389</name>
</gene>
<reference evidence="3 4" key="1">
    <citation type="submission" date="2017-11" db="EMBL/GenBank/DDBJ databases">
        <authorList>
            <person name="Kracher B."/>
        </authorList>
    </citation>
    <scope>NUCLEOTIDE SEQUENCE [LARGE SCALE GENOMIC DNA]</scope>
    <source>
        <strain evidence="3 4">RACE1</strain>
    </source>
</reference>
<dbReference type="AlphaFoldDB" id="A0A383UVI3"/>
<evidence type="ECO:0000313" key="4">
    <source>
        <dbReference type="Proteomes" id="UP000275772"/>
    </source>
</evidence>
<evidence type="ECO:0000313" key="3">
    <source>
        <dbReference type="EMBL" id="SZF03595.1"/>
    </source>
</evidence>
<name>A0A383UVI3_BLUHO</name>
<protein>
    <submittedName>
        <fullName evidence="3">Uncharacterized protein</fullName>
    </submittedName>
</protein>
<dbReference type="InterPro" id="IPR021476">
    <property type="entry name" value="Egh16-like"/>
</dbReference>